<dbReference type="EMBL" id="CP094326">
    <property type="protein sequence ID" value="UNY98178.1"/>
    <property type="molecule type" value="Genomic_DNA"/>
</dbReference>
<dbReference type="PANTHER" id="PTHR43179">
    <property type="entry name" value="RHAMNOSYLTRANSFERASE WBBL"/>
    <property type="match status" value="1"/>
</dbReference>
<dbReference type="SUPFAM" id="SSF53448">
    <property type="entry name" value="Nucleotide-diphospho-sugar transferases"/>
    <property type="match status" value="1"/>
</dbReference>
<comment type="similarity">
    <text evidence="1">Belongs to the glycosyltransferase 2 family.</text>
</comment>
<gene>
    <name evidence="5" type="ORF">MQE36_13930</name>
</gene>
<keyword evidence="3" id="KW-0808">Transferase</keyword>
<proteinExistence type="inferred from homology"/>
<evidence type="ECO:0000313" key="6">
    <source>
        <dbReference type="Proteomes" id="UP000829476"/>
    </source>
</evidence>
<evidence type="ECO:0000256" key="1">
    <source>
        <dbReference type="ARBA" id="ARBA00006739"/>
    </source>
</evidence>
<protein>
    <submittedName>
        <fullName evidence="5">Glycosyltransferase family 2 protein</fullName>
    </submittedName>
</protein>
<dbReference type="PANTHER" id="PTHR43179:SF12">
    <property type="entry name" value="GALACTOFURANOSYLTRANSFERASE GLFT2"/>
    <property type="match status" value="1"/>
</dbReference>
<evidence type="ECO:0000256" key="2">
    <source>
        <dbReference type="ARBA" id="ARBA00022676"/>
    </source>
</evidence>
<dbReference type="InterPro" id="IPR001173">
    <property type="entry name" value="Glyco_trans_2-like"/>
</dbReference>
<dbReference type="Pfam" id="PF00535">
    <property type="entry name" value="Glycos_transf_2"/>
    <property type="match status" value="1"/>
</dbReference>
<dbReference type="RefSeq" id="WP_242936585.1">
    <property type="nucleotide sequence ID" value="NZ_CP094326.1"/>
</dbReference>
<name>A0ABY3YLZ3_9FLAO</name>
<keyword evidence="2" id="KW-0328">Glycosyltransferase</keyword>
<sequence length="337" mass="39362">MNKDLQIAVVILNWNGKSLLEQFIPFVLKYSERATVYVADNASEDGSIPFLKRSFPEINIIANMENGGFAKGYNDALKHIEADVYCLLNSDVEVTENWLEPFYHLFEKDEKVAIAQPKILDFKKRSYFEYAGAAGGFLDMFGYPFCRGRVFQTLEEDNGQYDDIKEIFWATGACMFIRKHIFDTLGGFDEDYFAHQEEIDLCWRAQNRGYKTVYTGTSHIFHVGGATLNNMNPKKTFLNFRNSLYSLTKNLPLSRVFPLILLRLVLDGIAAVRFLFQFKLQHLYAIFRAHMSYYWNLPNLLKKRQKLYGYKKYHACTSIVWSYFVRKRKHYSSLVKD</sequence>
<dbReference type="Proteomes" id="UP000829476">
    <property type="component" value="Chromosome"/>
</dbReference>
<accession>A0ABY3YLZ3</accession>
<evidence type="ECO:0000256" key="3">
    <source>
        <dbReference type="ARBA" id="ARBA00022679"/>
    </source>
</evidence>
<dbReference type="InterPro" id="IPR029044">
    <property type="entry name" value="Nucleotide-diphossugar_trans"/>
</dbReference>
<dbReference type="Gene3D" id="3.90.550.10">
    <property type="entry name" value="Spore Coat Polysaccharide Biosynthesis Protein SpsA, Chain A"/>
    <property type="match status" value="1"/>
</dbReference>
<feature type="domain" description="Glycosyltransferase 2-like" evidence="4">
    <location>
        <begin position="9"/>
        <end position="182"/>
    </location>
</feature>
<evidence type="ECO:0000259" key="4">
    <source>
        <dbReference type="Pfam" id="PF00535"/>
    </source>
</evidence>
<dbReference type="CDD" id="cd04186">
    <property type="entry name" value="GT_2_like_c"/>
    <property type="match status" value="1"/>
</dbReference>
<evidence type="ECO:0000313" key="5">
    <source>
        <dbReference type="EMBL" id="UNY98178.1"/>
    </source>
</evidence>
<keyword evidence="6" id="KW-1185">Reference proteome</keyword>
<reference evidence="5 6" key="1">
    <citation type="journal article" date="2018" name="Int. J. Syst. Evol. Microbiol.">
        <title>Zhouia spongiae sp. nov., isolated from a marine sponge.</title>
        <authorList>
            <person name="Zhuang L."/>
            <person name="Lin B."/>
            <person name="Qin F."/>
            <person name="Luo L."/>
        </authorList>
    </citation>
    <scope>NUCLEOTIDE SEQUENCE [LARGE SCALE GENOMIC DNA]</scope>
    <source>
        <strain evidence="5 6">HN-Y44</strain>
    </source>
</reference>
<organism evidence="5 6">
    <name type="scientific">Zhouia spongiae</name>
    <dbReference type="NCBI Taxonomy" id="2202721"/>
    <lineage>
        <taxon>Bacteria</taxon>
        <taxon>Pseudomonadati</taxon>
        <taxon>Bacteroidota</taxon>
        <taxon>Flavobacteriia</taxon>
        <taxon>Flavobacteriales</taxon>
        <taxon>Flavobacteriaceae</taxon>
        <taxon>Zhouia</taxon>
    </lineage>
</organism>